<dbReference type="InterPro" id="IPR004839">
    <property type="entry name" value="Aminotransferase_I/II_large"/>
</dbReference>
<evidence type="ECO:0000313" key="7">
    <source>
        <dbReference type="EMBL" id="MDR6166328.1"/>
    </source>
</evidence>
<evidence type="ECO:0000313" key="8">
    <source>
        <dbReference type="Proteomes" id="UP001260188"/>
    </source>
</evidence>
<evidence type="ECO:0000256" key="3">
    <source>
        <dbReference type="ARBA" id="ARBA00023015"/>
    </source>
</evidence>
<dbReference type="InterPro" id="IPR036388">
    <property type="entry name" value="WH-like_DNA-bd_sf"/>
</dbReference>
<dbReference type="InterPro" id="IPR015424">
    <property type="entry name" value="PyrdxlP-dep_Trfase"/>
</dbReference>
<dbReference type="RefSeq" id="WP_309664652.1">
    <property type="nucleotide sequence ID" value="NZ_JAVIZA010000001.1"/>
</dbReference>
<dbReference type="GO" id="GO:0003677">
    <property type="term" value="F:DNA binding"/>
    <property type="evidence" value="ECO:0007669"/>
    <property type="project" value="UniProtKB-KW"/>
</dbReference>
<dbReference type="SUPFAM" id="SSF53383">
    <property type="entry name" value="PLP-dependent transferases"/>
    <property type="match status" value="1"/>
</dbReference>
<gene>
    <name evidence="7" type="ORF">QE367_000532</name>
</gene>
<reference evidence="7 8" key="1">
    <citation type="submission" date="2023-08" db="EMBL/GenBank/DDBJ databases">
        <title>Functional and genomic diversity of the sorghum phyllosphere microbiome.</title>
        <authorList>
            <person name="Shade A."/>
        </authorList>
    </citation>
    <scope>NUCLEOTIDE SEQUENCE [LARGE SCALE GENOMIC DNA]</scope>
    <source>
        <strain evidence="7 8">SORGH_AS_0919</strain>
    </source>
</reference>
<keyword evidence="8" id="KW-1185">Reference proteome</keyword>
<protein>
    <submittedName>
        <fullName evidence="7">DNA-binding transcriptional MocR family regulator</fullName>
    </submittedName>
</protein>
<dbReference type="SMART" id="SM00345">
    <property type="entry name" value="HTH_GNTR"/>
    <property type="match status" value="1"/>
</dbReference>
<evidence type="ECO:0000256" key="4">
    <source>
        <dbReference type="ARBA" id="ARBA00023125"/>
    </source>
</evidence>
<evidence type="ECO:0000256" key="1">
    <source>
        <dbReference type="ARBA" id="ARBA00005384"/>
    </source>
</evidence>
<proteinExistence type="inferred from homology"/>
<sequence length="469" mass="49804">MHSRVSARSLEAALGGWRTREPAYEALADGIRLLCLDNRIAARTLLPAERALAQTLGLSRTTVASAYASLRASGHIESLRGSGSVTTAQPSRGGGTVFAEPGSIDLQQASPSAWPGLAGVMAETASDAARLVSRTGYDTLGSGRLRDTIAERYTVRGIPTSREEILVTAGAQSAIHLIAEVLVARGDRVLVETPTYPHAAEALRAAGARLVAVPVTTERGWDLDRLDEAARRTRPALAYLMPTLQNPTGRSMTTAEQDALRDVAQRGCTLVVDETTAELSFGAQAPVALRGDDVVRIGSLGKTVWGGLRVGWVRARPEVIRRLHAARPARDLGTPEFEQEVAARLIPRMTEILPQRAELLSQGYRAARAALRDRLPDWDVPEVSGGVALWVGLPAPLSGPLVLGARAAGVYLSAGQRFAVDGGHENRLRVPFTASPADLERAVEVLASVWDHVASGARTAGPEPVDALV</sequence>
<evidence type="ECO:0000259" key="6">
    <source>
        <dbReference type="PROSITE" id="PS50949"/>
    </source>
</evidence>
<comment type="similarity">
    <text evidence="1">In the C-terminal section; belongs to the class-I pyridoxal-phosphate-dependent aminotransferase family.</text>
</comment>
<dbReference type="CDD" id="cd07377">
    <property type="entry name" value="WHTH_GntR"/>
    <property type="match status" value="1"/>
</dbReference>
<name>A0ABU1HZS3_9MICO</name>
<keyword evidence="4 7" id="KW-0238">DNA-binding</keyword>
<dbReference type="Proteomes" id="UP001260188">
    <property type="component" value="Unassembled WGS sequence"/>
</dbReference>
<evidence type="ECO:0000256" key="5">
    <source>
        <dbReference type="ARBA" id="ARBA00023163"/>
    </source>
</evidence>
<comment type="caution">
    <text evidence="7">The sequence shown here is derived from an EMBL/GenBank/DDBJ whole genome shotgun (WGS) entry which is preliminary data.</text>
</comment>
<organism evidence="7 8">
    <name type="scientific">Microbacterium paludicola</name>
    <dbReference type="NCBI Taxonomy" id="300019"/>
    <lineage>
        <taxon>Bacteria</taxon>
        <taxon>Bacillati</taxon>
        <taxon>Actinomycetota</taxon>
        <taxon>Actinomycetes</taxon>
        <taxon>Micrococcales</taxon>
        <taxon>Microbacteriaceae</taxon>
        <taxon>Microbacterium</taxon>
    </lineage>
</organism>
<dbReference type="Pfam" id="PF00155">
    <property type="entry name" value="Aminotran_1_2"/>
    <property type="match status" value="1"/>
</dbReference>
<dbReference type="EMBL" id="JAVIZA010000001">
    <property type="protein sequence ID" value="MDR6166328.1"/>
    <property type="molecule type" value="Genomic_DNA"/>
</dbReference>
<feature type="domain" description="HTH gntR-type" evidence="6">
    <location>
        <begin position="21"/>
        <end position="89"/>
    </location>
</feature>
<keyword evidence="3" id="KW-0805">Transcription regulation</keyword>
<evidence type="ECO:0000256" key="2">
    <source>
        <dbReference type="ARBA" id="ARBA00022898"/>
    </source>
</evidence>
<dbReference type="PROSITE" id="PS50949">
    <property type="entry name" value="HTH_GNTR"/>
    <property type="match status" value="1"/>
</dbReference>
<keyword evidence="5" id="KW-0804">Transcription</keyword>
<dbReference type="InterPro" id="IPR015421">
    <property type="entry name" value="PyrdxlP-dep_Trfase_major"/>
</dbReference>
<dbReference type="InterPro" id="IPR051446">
    <property type="entry name" value="HTH_trans_reg/aminotransferase"/>
</dbReference>
<dbReference type="Gene3D" id="3.40.640.10">
    <property type="entry name" value="Type I PLP-dependent aspartate aminotransferase-like (Major domain)"/>
    <property type="match status" value="1"/>
</dbReference>
<dbReference type="PANTHER" id="PTHR46577">
    <property type="entry name" value="HTH-TYPE TRANSCRIPTIONAL REGULATORY PROTEIN GABR"/>
    <property type="match status" value="1"/>
</dbReference>
<dbReference type="Gene3D" id="1.10.10.10">
    <property type="entry name" value="Winged helix-like DNA-binding domain superfamily/Winged helix DNA-binding domain"/>
    <property type="match status" value="1"/>
</dbReference>
<dbReference type="InterPro" id="IPR000524">
    <property type="entry name" value="Tscrpt_reg_HTH_GntR"/>
</dbReference>
<accession>A0ABU1HZS3</accession>
<dbReference type="InterPro" id="IPR036390">
    <property type="entry name" value="WH_DNA-bd_sf"/>
</dbReference>
<keyword evidence="2" id="KW-0663">Pyridoxal phosphate</keyword>
<dbReference type="PANTHER" id="PTHR46577:SF1">
    <property type="entry name" value="HTH-TYPE TRANSCRIPTIONAL REGULATORY PROTEIN GABR"/>
    <property type="match status" value="1"/>
</dbReference>
<dbReference type="CDD" id="cd00609">
    <property type="entry name" value="AAT_like"/>
    <property type="match status" value="1"/>
</dbReference>
<dbReference type="PRINTS" id="PR00035">
    <property type="entry name" value="HTHGNTR"/>
</dbReference>
<dbReference type="SUPFAM" id="SSF46785">
    <property type="entry name" value="Winged helix' DNA-binding domain"/>
    <property type="match status" value="1"/>
</dbReference>
<dbReference type="Pfam" id="PF00392">
    <property type="entry name" value="GntR"/>
    <property type="match status" value="1"/>
</dbReference>